<organism evidence="4 5">
    <name type="scientific">Urochloa decumbens</name>
    <dbReference type="NCBI Taxonomy" id="240449"/>
    <lineage>
        <taxon>Eukaryota</taxon>
        <taxon>Viridiplantae</taxon>
        <taxon>Streptophyta</taxon>
        <taxon>Embryophyta</taxon>
        <taxon>Tracheophyta</taxon>
        <taxon>Spermatophyta</taxon>
        <taxon>Magnoliopsida</taxon>
        <taxon>Liliopsida</taxon>
        <taxon>Poales</taxon>
        <taxon>Poaceae</taxon>
        <taxon>PACMAD clade</taxon>
        <taxon>Panicoideae</taxon>
        <taxon>Panicodae</taxon>
        <taxon>Paniceae</taxon>
        <taxon>Melinidinae</taxon>
        <taxon>Urochloa</taxon>
    </lineage>
</organism>
<dbReference type="EMBL" id="OZ075141">
    <property type="protein sequence ID" value="CAL5030785.1"/>
    <property type="molecule type" value="Genomic_DNA"/>
</dbReference>
<dbReference type="AlphaFoldDB" id="A0ABC9D3P3"/>
<dbReference type="GO" id="GO:0008270">
    <property type="term" value="F:zinc ion binding"/>
    <property type="evidence" value="ECO:0007669"/>
    <property type="project" value="UniProtKB-KW"/>
</dbReference>
<sequence>MAGASSSRPSGKGTPEWLRYSGASSSSSSAASSLRSPVGSAGPSYRDALKGKAPAAAAVDGAPSSVAPTGFMADARRAPPPPPRTRNSGRSTAARPPPLPQVAPPPRVSRRPVVDADGFTQVVRKQSWRRVVRFPPPPLREPRPVPADLVGLCFNCLQPGHMAAACRNPPRCLRCRQEGHAARACKRPRSPAAARAPEQPAARMRPTYEGRQQHRGAERQLNLPPLPPPVKIMLAPTRPRRGDSPPVVSPPADSFTPPASLAASTPSGSPGGDTRRSGSPGREGQGGGTHQSSPDHGEASEASVSVPGVSHGRPKVEICIVPWSASVEANEQELSSALFAMVAGTRPVVSPAQVELYMSEHFGLGRDDVEVHLSRPDDFLLVFRRRIDADRVLHAEPPPNAAFRLTYRRWRREAMASSEPLLFKVLLDMKGIPGHLWESEVAQRIVGSSCLIIQTAPDVASRQNMRTFTVAAWVVHPDLIPQEVVVVVPEKEEPFSPGNLFLRPEELIHASKGSLRYRVSVEIREVQDWRDRSSSPSEDGRGYGGGSDDSDGDDDVTPDPTPAQWTAAPDWAEHGMAATVSPSESPVATKKVGSAESIPEPLGPGTEGSMIEEDLLSVWRGDEFVPSGRWDPMLQEALPAQGNLVKMGRIFGRILADIGPRRSLGPAMEAVTFPVHMPDGLVGLDVTPTLPVSDAANPAVDMDPPSGVVGGESPALGSPPSTRFITTSRGGLAGGDETLSCVEFSELCTRPIPESIILSPPPRRKPRRTLQDCLLPRRSSRIAKKMKGRLSNPVVAAQNVLMCKLGIITDEDEPDVEAVQQYSDLLHNGLSEDNATAIDMIFPGGIPMDDIVDDDEEPVEI</sequence>
<keyword evidence="1" id="KW-0862">Zinc</keyword>
<dbReference type="PANTHER" id="PTHR33087:SF38">
    <property type="entry name" value="OS10G0201600 PROTEIN"/>
    <property type="match status" value="1"/>
</dbReference>
<proteinExistence type="predicted"/>
<keyword evidence="1" id="KW-0863">Zinc-finger</keyword>
<dbReference type="Gene3D" id="4.10.60.10">
    <property type="entry name" value="Zinc finger, CCHC-type"/>
    <property type="match status" value="1"/>
</dbReference>
<dbReference type="Pfam" id="PF00098">
    <property type="entry name" value="zf-CCHC"/>
    <property type="match status" value="1"/>
</dbReference>
<feature type="domain" description="CCHC-type" evidence="3">
    <location>
        <begin position="171"/>
        <end position="187"/>
    </location>
</feature>
<evidence type="ECO:0000259" key="3">
    <source>
        <dbReference type="PROSITE" id="PS50158"/>
    </source>
</evidence>
<reference evidence="5" key="1">
    <citation type="submission" date="2024-06" db="EMBL/GenBank/DDBJ databases">
        <authorList>
            <person name="Ryan C."/>
        </authorList>
    </citation>
    <scope>NUCLEOTIDE SEQUENCE [LARGE SCALE GENOMIC DNA]</scope>
</reference>
<dbReference type="Proteomes" id="UP001497457">
    <property type="component" value="Chromosome 31b"/>
</dbReference>
<feature type="compositionally biased region" description="Low complexity" evidence="2">
    <location>
        <begin position="190"/>
        <end position="205"/>
    </location>
</feature>
<dbReference type="InterPro" id="IPR001878">
    <property type="entry name" value="Znf_CCHC"/>
</dbReference>
<dbReference type="PANTHER" id="PTHR33087">
    <property type="entry name" value="OS07G0539200 PROTEIN"/>
    <property type="match status" value="1"/>
</dbReference>
<keyword evidence="1" id="KW-0479">Metal-binding</keyword>
<evidence type="ECO:0000256" key="1">
    <source>
        <dbReference type="PROSITE-ProRule" id="PRU00047"/>
    </source>
</evidence>
<evidence type="ECO:0000313" key="4">
    <source>
        <dbReference type="EMBL" id="CAL5030785.1"/>
    </source>
</evidence>
<feature type="region of interest" description="Disordered" evidence="2">
    <location>
        <begin position="527"/>
        <end position="609"/>
    </location>
</feature>
<dbReference type="SUPFAM" id="SSF57756">
    <property type="entry name" value="Retrovirus zinc finger-like domains"/>
    <property type="match status" value="1"/>
</dbReference>
<reference evidence="4 5" key="2">
    <citation type="submission" date="2024-10" db="EMBL/GenBank/DDBJ databases">
        <authorList>
            <person name="Ryan C."/>
        </authorList>
    </citation>
    <scope>NUCLEOTIDE SEQUENCE [LARGE SCALE GENOMIC DNA]</scope>
</reference>
<feature type="region of interest" description="Disordered" evidence="2">
    <location>
        <begin position="181"/>
        <end position="310"/>
    </location>
</feature>
<name>A0ABC9D3P3_9POAL</name>
<feature type="domain" description="CCHC-type" evidence="3">
    <location>
        <begin position="153"/>
        <end position="168"/>
    </location>
</feature>
<accession>A0ABC9D3P3</accession>
<dbReference type="InterPro" id="IPR036875">
    <property type="entry name" value="Znf_CCHC_sf"/>
</dbReference>
<feature type="compositionally biased region" description="Basic and acidic residues" evidence="2">
    <location>
        <begin position="206"/>
        <end position="218"/>
    </location>
</feature>
<keyword evidence="5" id="KW-1185">Reference proteome</keyword>
<feature type="compositionally biased region" description="Low complexity" evidence="2">
    <location>
        <begin position="21"/>
        <end position="33"/>
    </location>
</feature>
<gene>
    <name evidence="4" type="ORF">URODEC1_LOCUS81237</name>
</gene>
<feature type="compositionally biased region" description="Pro residues" evidence="2">
    <location>
        <begin position="95"/>
        <end position="107"/>
    </location>
</feature>
<dbReference type="InterPro" id="IPR053253">
    <property type="entry name" value="Sex_diff_modulator"/>
</dbReference>
<evidence type="ECO:0000256" key="2">
    <source>
        <dbReference type="SAM" id="MobiDB-lite"/>
    </source>
</evidence>
<protein>
    <recommendedName>
        <fullName evidence="3">CCHC-type domain-containing protein</fullName>
    </recommendedName>
</protein>
<feature type="region of interest" description="Disordered" evidence="2">
    <location>
        <begin position="1"/>
        <end position="112"/>
    </location>
</feature>
<dbReference type="PROSITE" id="PS50158">
    <property type="entry name" value="ZF_CCHC"/>
    <property type="match status" value="2"/>
</dbReference>
<feature type="compositionally biased region" description="Basic and acidic residues" evidence="2">
    <location>
        <begin position="527"/>
        <end position="541"/>
    </location>
</feature>
<dbReference type="SMART" id="SM00343">
    <property type="entry name" value="ZnF_C2HC"/>
    <property type="match status" value="2"/>
</dbReference>
<feature type="compositionally biased region" description="Low complexity" evidence="2">
    <location>
        <begin position="51"/>
        <end position="67"/>
    </location>
</feature>
<evidence type="ECO:0000313" key="5">
    <source>
        <dbReference type="Proteomes" id="UP001497457"/>
    </source>
</evidence>
<feature type="compositionally biased region" description="Acidic residues" evidence="2">
    <location>
        <begin position="548"/>
        <end position="557"/>
    </location>
</feature>